<accession>A0A2H0V2X6</accession>
<evidence type="ECO:0000313" key="2">
    <source>
        <dbReference type="EMBL" id="PIR93425.1"/>
    </source>
</evidence>
<keyword evidence="1" id="KW-0732">Signal</keyword>
<evidence type="ECO:0000256" key="1">
    <source>
        <dbReference type="SAM" id="SignalP"/>
    </source>
</evidence>
<gene>
    <name evidence="2" type="ORF">COT99_00900</name>
</gene>
<sequence>MKKITAAILLGLFIAQPALALEFNPNYIISDSEILDKSTMSLNDIKSFLSEKGGSLANRAIENYDNILKSAAEIIYDAAINNYDCDDINLSDNPTIAERKAKCVPISINPRFLLVLLQKEQSLLDEKNPKQSQLDWAAGYGCPDGGGCNPKYQGFGKQVNSASLQFYEYMANHFIYKYQAGKTYVAKNKYDALIPITEADQETLNSPEKITVTPQNKATASLYTYTPHVYNGNYNFWKLWNQYFSRIFPDGSLVRADSEPGVWLIQGGKKRPFLSQGALNSRYDPKKIITVNKADLDGYLKGDPIKFAQYSLVKSPPGDIYLLVNDAKRKIESPEAFRRLGFNPEEVDSASSQDLSYYQNGDPVTENDAYPTGVLLKDPKTGGVYFVINGAKAPLIDPIFLKTKFKNYSAIKATEEELEKYTKIEPVKFEDGYLLKSTMNPSVYVISNGVKRPIASGKVFEKLGYKWENILEVHPRVLALYGQGEIITEESLSRD</sequence>
<dbReference type="Proteomes" id="UP000228626">
    <property type="component" value="Unassembled WGS sequence"/>
</dbReference>
<proteinExistence type="predicted"/>
<evidence type="ECO:0000313" key="3">
    <source>
        <dbReference type="Proteomes" id="UP000228626"/>
    </source>
</evidence>
<name>A0A2H0V2X6_9BACT</name>
<dbReference type="EMBL" id="PFAR01000012">
    <property type="protein sequence ID" value="PIR93425.1"/>
    <property type="molecule type" value="Genomic_DNA"/>
</dbReference>
<feature type="chain" id="PRO_5013877110" description="Sporulation stage II protein D amidase enhancer LytB N-terminal domain-containing protein" evidence="1">
    <location>
        <begin position="21"/>
        <end position="495"/>
    </location>
</feature>
<evidence type="ECO:0008006" key="4">
    <source>
        <dbReference type="Google" id="ProtNLM"/>
    </source>
</evidence>
<dbReference type="AlphaFoldDB" id="A0A2H0V2X6"/>
<reference evidence="3" key="1">
    <citation type="submission" date="2017-09" db="EMBL/GenBank/DDBJ databases">
        <title>Depth-based differentiation of microbial function through sediment-hosted aquifers and enrichment of novel symbionts in the deep terrestrial subsurface.</title>
        <authorList>
            <person name="Probst A.J."/>
            <person name="Ladd B."/>
            <person name="Jarett J.K."/>
            <person name="Geller-Mcgrath D.E."/>
            <person name="Sieber C.M.K."/>
            <person name="Emerson J.B."/>
            <person name="Anantharaman K."/>
            <person name="Thomas B.C."/>
            <person name="Malmstrom R."/>
            <person name="Stieglmeier M."/>
            <person name="Klingl A."/>
            <person name="Woyke T."/>
            <person name="Ryan C.M."/>
            <person name="Banfield J.F."/>
        </authorList>
    </citation>
    <scope>NUCLEOTIDE SEQUENCE [LARGE SCALE GENOMIC DNA]</scope>
</reference>
<organism evidence="2 3">
    <name type="scientific">Candidatus Falkowbacteria bacterium CG10_big_fil_rev_8_21_14_0_10_43_10</name>
    <dbReference type="NCBI Taxonomy" id="1974567"/>
    <lineage>
        <taxon>Bacteria</taxon>
        <taxon>Candidatus Falkowiibacteriota</taxon>
    </lineage>
</organism>
<feature type="signal peptide" evidence="1">
    <location>
        <begin position="1"/>
        <end position="20"/>
    </location>
</feature>
<comment type="caution">
    <text evidence="2">The sequence shown here is derived from an EMBL/GenBank/DDBJ whole genome shotgun (WGS) entry which is preliminary data.</text>
</comment>
<protein>
    <recommendedName>
        <fullName evidence="4">Sporulation stage II protein D amidase enhancer LytB N-terminal domain-containing protein</fullName>
    </recommendedName>
</protein>